<evidence type="ECO:0000259" key="12">
    <source>
        <dbReference type="PROSITE" id="PS50262"/>
    </source>
</evidence>
<keyword evidence="14" id="KW-1185">Reference proteome</keyword>
<evidence type="ECO:0000256" key="10">
    <source>
        <dbReference type="RuleBase" id="RU000688"/>
    </source>
</evidence>
<feature type="transmembrane region" description="Helical" evidence="11">
    <location>
        <begin position="248"/>
        <end position="269"/>
    </location>
</feature>
<keyword evidence="8" id="KW-0325">Glycoprotein</keyword>
<dbReference type="Proteomes" id="UP000267096">
    <property type="component" value="Unassembled WGS sequence"/>
</dbReference>
<keyword evidence="6 11" id="KW-0472">Membrane</keyword>
<dbReference type="InterPro" id="IPR017452">
    <property type="entry name" value="GPCR_Rhodpsn_7TM"/>
</dbReference>
<evidence type="ECO:0000256" key="6">
    <source>
        <dbReference type="ARBA" id="ARBA00023136"/>
    </source>
</evidence>
<accession>A0A3P6R2G8</accession>
<keyword evidence="5 10" id="KW-0297">G-protein coupled receptor</keyword>
<feature type="transmembrane region" description="Helical" evidence="11">
    <location>
        <begin position="165"/>
        <end position="187"/>
    </location>
</feature>
<keyword evidence="7 10" id="KW-0675">Receptor</keyword>
<reference evidence="13 14" key="1">
    <citation type="submission" date="2018-11" db="EMBL/GenBank/DDBJ databases">
        <authorList>
            <consortium name="Pathogen Informatics"/>
        </authorList>
    </citation>
    <scope>NUCLEOTIDE SEQUENCE [LARGE SCALE GENOMIC DNA]</scope>
</reference>
<evidence type="ECO:0000256" key="11">
    <source>
        <dbReference type="SAM" id="Phobius"/>
    </source>
</evidence>
<feature type="transmembrane region" description="Helical" evidence="11">
    <location>
        <begin position="555"/>
        <end position="577"/>
    </location>
</feature>
<dbReference type="PROSITE" id="PS50262">
    <property type="entry name" value="G_PROTEIN_RECEP_F1_2"/>
    <property type="match status" value="1"/>
</dbReference>
<comment type="similarity">
    <text evidence="10">Belongs to the G-protein coupled receptor 1 family.</text>
</comment>
<evidence type="ECO:0000313" key="14">
    <source>
        <dbReference type="Proteomes" id="UP000267096"/>
    </source>
</evidence>
<dbReference type="GO" id="GO:0005886">
    <property type="term" value="C:plasma membrane"/>
    <property type="evidence" value="ECO:0007669"/>
    <property type="project" value="UniProtKB-SubCell"/>
</dbReference>
<feature type="transmembrane region" description="Helical" evidence="11">
    <location>
        <begin position="510"/>
        <end position="543"/>
    </location>
</feature>
<organism evidence="13 14">
    <name type="scientific">Anisakis simplex</name>
    <name type="common">Herring worm</name>
    <dbReference type="NCBI Taxonomy" id="6269"/>
    <lineage>
        <taxon>Eukaryota</taxon>
        <taxon>Metazoa</taxon>
        <taxon>Ecdysozoa</taxon>
        <taxon>Nematoda</taxon>
        <taxon>Chromadorea</taxon>
        <taxon>Rhabditida</taxon>
        <taxon>Spirurina</taxon>
        <taxon>Ascaridomorpha</taxon>
        <taxon>Ascaridoidea</taxon>
        <taxon>Anisakidae</taxon>
        <taxon>Anisakis</taxon>
        <taxon>Anisakis simplex complex</taxon>
    </lineage>
</organism>
<evidence type="ECO:0000256" key="7">
    <source>
        <dbReference type="ARBA" id="ARBA00023170"/>
    </source>
</evidence>
<keyword evidence="4 11" id="KW-1133">Transmembrane helix</keyword>
<evidence type="ECO:0000256" key="2">
    <source>
        <dbReference type="ARBA" id="ARBA00022475"/>
    </source>
</evidence>
<evidence type="ECO:0000313" key="13">
    <source>
        <dbReference type="EMBL" id="VDK49453.1"/>
    </source>
</evidence>
<feature type="transmembrane region" description="Helical" evidence="11">
    <location>
        <begin position="331"/>
        <end position="355"/>
    </location>
</feature>
<dbReference type="InterPro" id="IPR000276">
    <property type="entry name" value="GPCR_Rhodpsn"/>
</dbReference>
<dbReference type="EMBL" id="UYRR01031365">
    <property type="protein sequence ID" value="VDK49453.1"/>
    <property type="molecule type" value="Genomic_DNA"/>
</dbReference>
<feature type="transmembrane region" description="Helical" evidence="11">
    <location>
        <begin position="289"/>
        <end position="311"/>
    </location>
</feature>
<dbReference type="Pfam" id="PF00001">
    <property type="entry name" value="7tm_1"/>
    <property type="match status" value="2"/>
</dbReference>
<dbReference type="Gene3D" id="1.20.1070.10">
    <property type="entry name" value="Rhodopsin 7-helix transmembrane proteins"/>
    <property type="match status" value="3"/>
</dbReference>
<evidence type="ECO:0000256" key="9">
    <source>
        <dbReference type="ARBA" id="ARBA00023224"/>
    </source>
</evidence>
<dbReference type="OrthoDB" id="5951059at2759"/>
<evidence type="ECO:0000256" key="3">
    <source>
        <dbReference type="ARBA" id="ARBA00022692"/>
    </source>
</evidence>
<dbReference type="PANTHER" id="PTHR24248">
    <property type="entry name" value="ADRENERGIC RECEPTOR-RELATED G-PROTEIN COUPLED RECEPTOR"/>
    <property type="match status" value="1"/>
</dbReference>
<evidence type="ECO:0000256" key="4">
    <source>
        <dbReference type="ARBA" id="ARBA00022989"/>
    </source>
</evidence>
<dbReference type="PROSITE" id="PS00237">
    <property type="entry name" value="G_PROTEIN_RECEP_F1_1"/>
    <property type="match status" value="1"/>
</dbReference>
<dbReference type="AlphaFoldDB" id="A0A3P6R2G8"/>
<sequence>MQHHIHDRIQSTDHPYPLLWQSNASSSTIATPIKTSFNINTISLNIDIDTTNYNNVFNSIAHYNNNNNSNSAINLYNINTINSINDIIIFNHNNNDNINNDNIIYNDTLTHSCPNSPWPSSCLSLIVAIVTIAFMLTVMLGIVLGNSLVVLTVHNDAKLRTHRQNWLIVSLAIADLLVGLLVMPLTLTYEIIGEWKLGTIFKKIRQPIGSGSKRCQKEVKTMNAVKKTFQSGCIFEWMYISGKVLCELWLALDVLFVTASILHICVISLDRYWSITQPLQYPNKRRTPLRIAIMIGTAWLLSLLICLPPILGWRPRRAPGECSVSTDIGYVLYSSLGSFYIPVVLLVIVYARIFIITKRHSRQRIKETERLGKTLCELAAKAARNSINEASYLLTANTNTTMTNTQITTRNTQLTSGAISAPKFLAEYINNTSTDLHHFDHSQRKRAKIRLKRHTKSEQKADYCLVQTAAAATNKTPAYECTSIRSKAACESKAFNEKRRKLLKAKERQATLLLGLVLSAFIFSWLPFFVSYFCSFITTVIYVLGAFGYKAPSLIFKFFFWLGYCNSGINPIIYTVFNREFKNALCRQLRRQRKHTASIIRRSFHLN</sequence>
<proteinExistence type="inferred from homology"/>
<keyword evidence="9 10" id="KW-0807">Transducer</keyword>
<comment type="subcellular location">
    <subcellularLocation>
        <location evidence="1">Cell membrane</location>
        <topology evidence="1">Multi-pass membrane protein</topology>
    </subcellularLocation>
</comment>
<keyword evidence="3 10" id="KW-0812">Transmembrane</keyword>
<evidence type="ECO:0000256" key="5">
    <source>
        <dbReference type="ARBA" id="ARBA00023040"/>
    </source>
</evidence>
<dbReference type="SUPFAM" id="SSF81321">
    <property type="entry name" value="Family A G protein-coupled receptor-like"/>
    <property type="match status" value="2"/>
</dbReference>
<evidence type="ECO:0000256" key="8">
    <source>
        <dbReference type="ARBA" id="ARBA00023180"/>
    </source>
</evidence>
<feature type="domain" description="G-protein coupled receptors family 1 profile" evidence="12">
    <location>
        <begin position="145"/>
        <end position="574"/>
    </location>
</feature>
<dbReference type="GO" id="GO:0004930">
    <property type="term" value="F:G protein-coupled receptor activity"/>
    <property type="evidence" value="ECO:0007669"/>
    <property type="project" value="UniProtKB-KW"/>
</dbReference>
<protein>
    <recommendedName>
        <fullName evidence="12">G-protein coupled receptors family 1 profile domain-containing protein</fullName>
    </recommendedName>
</protein>
<dbReference type="PRINTS" id="PR00237">
    <property type="entry name" value="GPCRRHODOPSN"/>
</dbReference>
<name>A0A3P6R2G8_ANISI</name>
<dbReference type="PANTHER" id="PTHR24248:SF174">
    <property type="entry name" value="TYRAMINE_OCTOPAMINE RECEPTOR"/>
    <property type="match status" value="1"/>
</dbReference>
<evidence type="ECO:0000256" key="1">
    <source>
        <dbReference type="ARBA" id="ARBA00004651"/>
    </source>
</evidence>
<dbReference type="SMART" id="SM01381">
    <property type="entry name" value="7TM_GPCR_Srsx"/>
    <property type="match status" value="1"/>
</dbReference>
<gene>
    <name evidence="13" type="ORF">ASIM_LOCUS13337</name>
</gene>
<feature type="transmembrane region" description="Helical" evidence="11">
    <location>
        <begin position="123"/>
        <end position="153"/>
    </location>
</feature>
<keyword evidence="2" id="KW-1003">Cell membrane</keyword>